<dbReference type="EMBL" id="PFJI01000076">
    <property type="protein sequence ID" value="PIX73781.1"/>
    <property type="molecule type" value="Genomic_DNA"/>
</dbReference>
<dbReference type="AlphaFoldDB" id="A0A2M7M0E1"/>
<accession>A0A2M7M0E1</accession>
<comment type="caution">
    <text evidence="3">The sequence shown here is derived from an EMBL/GenBank/DDBJ whole genome shotgun (WGS) entry which is preliminary data.</text>
</comment>
<evidence type="ECO:0000256" key="1">
    <source>
        <dbReference type="SAM" id="MobiDB-lite"/>
    </source>
</evidence>
<dbReference type="InterPro" id="IPR026363">
    <property type="entry name" value="CxxC-x17-CxxC_dom"/>
</dbReference>
<feature type="region of interest" description="Disordered" evidence="1">
    <location>
        <begin position="77"/>
        <end position="104"/>
    </location>
</feature>
<name>A0A2M7M0E1_9BACT</name>
<reference evidence="4" key="1">
    <citation type="submission" date="2017-09" db="EMBL/GenBank/DDBJ databases">
        <title>Depth-based differentiation of microbial function through sediment-hosted aquifers and enrichment of novel symbionts in the deep terrestrial subsurface.</title>
        <authorList>
            <person name="Probst A.J."/>
            <person name="Ladd B."/>
            <person name="Jarett J.K."/>
            <person name="Geller-Mcgrath D.E."/>
            <person name="Sieber C.M.K."/>
            <person name="Emerson J.B."/>
            <person name="Anantharaman K."/>
            <person name="Thomas B.C."/>
            <person name="Malmstrom R."/>
            <person name="Stieglmeier M."/>
            <person name="Klingl A."/>
            <person name="Woyke T."/>
            <person name="Ryan C.M."/>
            <person name="Banfield J.F."/>
        </authorList>
    </citation>
    <scope>NUCLEOTIDE SEQUENCE [LARGE SCALE GENOMIC DNA]</scope>
</reference>
<proteinExistence type="predicted"/>
<feature type="compositionally biased region" description="Basic and acidic residues" evidence="1">
    <location>
        <begin position="133"/>
        <end position="146"/>
    </location>
</feature>
<dbReference type="Pfam" id="PF23477">
    <property type="entry name" value="zf_Tbcl_2"/>
    <property type="match status" value="1"/>
</dbReference>
<feature type="domain" description="CxxC-x17-CxxC" evidence="2">
    <location>
        <begin position="36"/>
        <end position="69"/>
    </location>
</feature>
<evidence type="ECO:0000313" key="4">
    <source>
        <dbReference type="Proteomes" id="UP000229708"/>
    </source>
</evidence>
<protein>
    <recommendedName>
        <fullName evidence="2">CxxC-x17-CxxC domain-containing protein</fullName>
    </recommendedName>
</protein>
<dbReference type="NCBIfam" id="TIGR04272">
    <property type="entry name" value="cxxc_cxxc_Mbark"/>
    <property type="match status" value="1"/>
</dbReference>
<evidence type="ECO:0000313" key="3">
    <source>
        <dbReference type="EMBL" id="PIX73781.1"/>
    </source>
</evidence>
<organism evidence="3 4">
    <name type="scientific">Candidatus Roizmanbacteria bacterium CG_4_10_14_3_um_filter_33_21</name>
    <dbReference type="NCBI Taxonomy" id="1974830"/>
    <lineage>
        <taxon>Bacteria</taxon>
        <taxon>Candidatus Roizmaniibacteriota</taxon>
    </lineage>
</organism>
<sequence>MRNFNRDNNNRFGGGRDFKKRDFGGRSSSDRSDRFEMHQTTCSKCGNDCQVPFQPTTGKPVYCKKCFDEIRGSDSKRFGEKSFSPRFNNFSENRNNTTRRNNEEQYKKQFESLNWKLDKILKILGPTPSLEVTQEKSFKKEVKDLRPNNPTDKTKKKKPTIKK</sequence>
<feature type="compositionally biased region" description="Low complexity" evidence="1">
    <location>
        <begin position="82"/>
        <end position="99"/>
    </location>
</feature>
<dbReference type="Proteomes" id="UP000229708">
    <property type="component" value="Unassembled WGS sequence"/>
</dbReference>
<feature type="region of interest" description="Disordered" evidence="1">
    <location>
        <begin position="132"/>
        <end position="163"/>
    </location>
</feature>
<gene>
    <name evidence="3" type="ORF">COZ39_01860</name>
</gene>
<evidence type="ECO:0000259" key="2">
    <source>
        <dbReference type="Pfam" id="PF23477"/>
    </source>
</evidence>
<feature type="region of interest" description="Disordered" evidence="1">
    <location>
        <begin position="1"/>
        <end position="33"/>
    </location>
</feature>
<feature type="compositionally biased region" description="Basic residues" evidence="1">
    <location>
        <begin position="154"/>
        <end position="163"/>
    </location>
</feature>